<dbReference type="AlphaFoldDB" id="A0A9E4T406"/>
<evidence type="ECO:0000256" key="1">
    <source>
        <dbReference type="SAM" id="SignalP"/>
    </source>
</evidence>
<protein>
    <submittedName>
        <fullName evidence="2">DUF2780 domain-containing protein</fullName>
    </submittedName>
</protein>
<dbReference type="Proteomes" id="UP000886667">
    <property type="component" value="Unassembled WGS sequence"/>
</dbReference>
<feature type="signal peptide" evidence="1">
    <location>
        <begin position="1"/>
        <end position="22"/>
    </location>
</feature>
<reference evidence="2" key="1">
    <citation type="journal article" date="2021" name="Proc. Natl. Acad. Sci. U.S.A.">
        <title>Global biogeography of chemosynthetic symbionts reveals both localized and globally distributed symbiont groups. .</title>
        <authorList>
            <person name="Osvatic J.T."/>
            <person name="Wilkins L.G.E."/>
            <person name="Leibrecht L."/>
            <person name="Leray M."/>
            <person name="Zauner S."/>
            <person name="Polzin J."/>
            <person name="Camacho Y."/>
            <person name="Gros O."/>
            <person name="van Gils J.A."/>
            <person name="Eisen J.A."/>
            <person name="Petersen J.M."/>
            <person name="Yuen B."/>
        </authorList>
    </citation>
    <scope>NUCLEOTIDE SEQUENCE</scope>
    <source>
        <strain evidence="2">MAGclacostrist064TRANS</strain>
    </source>
</reference>
<gene>
    <name evidence="2" type="ORF">JAZ07_17940</name>
</gene>
<evidence type="ECO:0000313" key="2">
    <source>
        <dbReference type="EMBL" id="MCG7948228.1"/>
    </source>
</evidence>
<sequence>MKTLARTLLALTLLFSTASVFANGLLDALTSQLGVTSEQASGGAGSLFQMAQNNLSAEDFSQIASVVPGIDKMMSSAQSSSKESGAVGAVASMLGGDSSAGNLAGLASAFEGLGMDSNMVGQFVPIVLQYLQSEGGESIMSMMKGALSL</sequence>
<accession>A0A9E4T406</accession>
<dbReference type="Pfam" id="PF11075">
    <property type="entry name" value="DUF2780"/>
    <property type="match status" value="1"/>
</dbReference>
<keyword evidence="1" id="KW-0732">Signal</keyword>
<dbReference type="InterPro" id="IPR021302">
    <property type="entry name" value="DUF2780_VcgC/VcgE"/>
</dbReference>
<dbReference type="EMBL" id="JAEPCM010000649">
    <property type="protein sequence ID" value="MCG7948228.1"/>
    <property type="molecule type" value="Genomic_DNA"/>
</dbReference>
<organism evidence="2 3">
    <name type="scientific">Candidatus Thiodiazotropha taylori</name>
    <dbReference type="NCBI Taxonomy" id="2792791"/>
    <lineage>
        <taxon>Bacteria</taxon>
        <taxon>Pseudomonadati</taxon>
        <taxon>Pseudomonadota</taxon>
        <taxon>Gammaproteobacteria</taxon>
        <taxon>Chromatiales</taxon>
        <taxon>Sedimenticolaceae</taxon>
        <taxon>Candidatus Thiodiazotropha</taxon>
    </lineage>
</organism>
<name>A0A9E4T406_9GAMM</name>
<evidence type="ECO:0000313" key="3">
    <source>
        <dbReference type="Proteomes" id="UP000886667"/>
    </source>
</evidence>
<comment type="caution">
    <text evidence="2">The sequence shown here is derived from an EMBL/GenBank/DDBJ whole genome shotgun (WGS) entry which is preliminary data.</text>
</comment>
<feature type="chain" id="PRO_5039536283" evidence="1">
    <location>
        <begin position="23"/>
        <end position="149"/>
    </location>
</feature>
<proteinExistence type="predicted"/>